<dbReference type="EMBL" id="JALJOU010000004">
    <property type="protein sequence ID" value="KAK9844165.1"/>
    <property type="molecule type" value="Genomic_DNA"/>
</dbReference>
<organism evidence="6 7">
    <name type="scientific">Elliptochloris bilobata</name>
    <dbReference type="NCBI Taxonomy" id="381761"/>
    <lineage>
        <taxon>Eukaryota</taxon>
        <taxon>Viridiplantae</taxon>
        <taxon>Chlorophyta</taxon>
        <taxon>core chlorophytes</taxon>
        <taxon>Trebouxiophyceae</taxon>
        <taxon>Trebouxiophyceae incertae sedis</taxon>
        <taxon>Elliptochloris clade</taxon>
        <taxon>Elliptochloris</taxon>
    </lineage>
</organism>
<comment type="subcellular location">
    <subcellularLocation>
        <location evidence="1">Cytoplasm</location>
        <location evidence="1">Cytoskeleton</location>
        <location evidence="1">Cilium axoneme</location>
    </subcellularLocation>
</comment>
<dbReference type="InterPro" id="IPR032675">
    <property type="entry name" value="LRR_dom_sf"/>
</dbReference>
<sequence>MSWATAARFGAQGSQLSQLISLSGSFTASGLVVAAAWRSSPVAHAWTFPARLPDGYLPPRLDTVPIRVSGKVGRQLSSGDCVVEYPVSQHLVSVWSPFYPKNLAITALKNVVLQTLLFMESYMERVKQAEEAEGDSDGFVEELPPVPWRDVPRRGLSALWAFMREVATATVRRILEHRAAARLAPRLAWKLLKDVKESSLRKARRLTRPERVLRGWVSTFRAMTLSYTADFIVSSAIDSCRSVCAELREAQCRAEADAASVRLALVGEGPLPDAATVHRAAALKAPLVRQRLPASVAEACRSGHLPKRMLANALRCSVCLFASSAAAGLVAAVWPGLPSVLAYNAADLAVSALVPRPQRPRRAVVRPLSAVLAQLPALFDERKVAAVERGVTVIDALPARFQDVMALYVSKNPLACLAGVAQFRSLRCLGAADCGLAALRDLDALAPLAGTLQAAAFEGCPLSGLPHYREHVLQRLPALQQLDGRTVTGEERAAAAESLRREAVVLALMASSACLALKLGRAAALMRVHTELQRLLLGGRGRAALHEGALPAAATLDAVRLLQLWDLRGPPAPQEREGLDAQLRKEVSAVYHGAAGTRVPLSWDGAFAQAMLRQQQELAQLVADFEATQAQSEAALARLARADPHGRLAGLQAAADQSEQQRRCEREALIRELRDSVCDLAGAFQEDAQGQARDQAAISQLAAAAAEAELAGAQRMRDHLAKRVAALTALRMRDATCAALASRAAQRRALQRLCAGVAAQRSRAARKAAAAAHAGLRLGWTQRTAAGRIKAREAAQASCLRKHALLCWGTRAWQFYALDCRATAARKAAADALLLGRRCGVARGMAPAAGRGRQASHAGGRAATLARVHRTSPEDGRQASCRLSTGAAPRARVRRWMAAWRLAALQQARDSAQLLGTEAAARLSDAQEERAALDGALQAAAARRVEMEIQADALQRRLASAAAACQEAQRAAAAKKAAEGAAATAAHIRELQARLSTVSASAIAARQRCVELEAVSRERSALVAKLRRSLRPPRPDTVWLTCCGQ</sequence>
<evidence type="ECO:0000313" key="7">
    <source>
        <dbReference type="Proteomes" id="UP001445335"/>
    </source>
</evidence>
<proteinExistence type="predicted"/>
<evidence type="ECO:0000259" key="5">
    <source>
        <dbReference type="SMART" id="SM00446"/>
    </source>
</evidence>
<keyword evidence="7" id="KW-1185">Reference proteome</keyword>
<feature type="domain" description="U2A'/phosphoprotein 32 family A C-terminal" evidence="5">
    <location>
        <begin position="465"/>
        <end position="483"/>
    </location>
</feature>
<comment type="caution">
    <text evidence="6">The sequence shown here is derived from an EMBL/GenBank/DDBJ whole genome shotgun (WGS) entry which is preliminary data.</text>
</comment>
<keyword evidence="2" id="KW-0677">Repeat</keyword>
<protein>
    <recommendedName>
        <fullName evidence="5">U2A'/phosphoprotein 32 family A C-terminal domain-containing protein</fullName>
    </recommendedName>
</protein>
<name>A0AAW1SDE5_9CHLO</name>
<feature type="region of interest" description="Disordered" evidence="4">
    <location>
        <begin position="850"/>
        <end position="883"/>
    </location>
</feature>
<reference evidence="6 7" key="1">
    <citation type="journal article" date="2024" name="Nat. Commun.">
        <title>Phylogenomics reveals the evolutionary origins of lichenization in chlorophyte algae.</title>
        <authorList>
            <person name="Puginier C."/>
            <person name="Libourel C."/>
            <person name="Otte J."/>
            <person name="Skaloud P."/>
            <person name="Haon M."/>
            <person name="Grisel S."/>
            <person name="Petersen M."/>
            <person name="Berrin J.G."/>
            <person name="Delaux P.M."/>
            <person name="Dal Grande F."/>
            <person name="Keller J."/>
        </authorList>
    </citation>
    <scope>NUCLEOTIDE SEQUENCE [LARGE SCALE GENOMIC DNA]</scope>
    <source>
        <strain evidence="6 7">SAG 245.80</strain>
    </source>
</reference>
<dbReference type="PANTHER" id="PTHR36074">
    <property type="entry name" value="ISOPENTENYL-DIPHOSPHATE DELTA-ISOMERASE"/>
    <property type="match status" value="1"/>
</dbReference>
<dbReference type="Proteomes" id="UP001445335">
    <property type="component" value="Unassembled WGS sequence"/>
</dbReference>
<dbReference type="InterPro" id="IPR003603">
    <property type="entry name" value="U2A'_phosphoprotein32A_C"/>
</dbReference>
<evidence type="ECO:0000256" key="4">
    <source>
        <dbReference type="SAM" id="MobiDB-lite"/>
    </source>
</evidence>
<evidence type="ECO:0000256" key="1">
    <source>
        <dbReference type="ARBA" id="ARBA00004430"/>
    </source>
</evidence>
<feature type="coiled-coil region" evidence="3">
    <location>
        <begin position="923"/>
        <end position="971"/>
    </location>
</feature>
<evidence type="ECO:0000256" key="2">
    <source>
        <dbReference type="ARBA" id="ARBA00022737"/>
    </source>
</evidence>
<evidence type="ECO:0000256" key="3">
    <source>
        <dbReference type="SAM" id="Coils"/>
    </source>
</evidence>
<dbReference type="AlphaFoldDB" id="A0AAW1SDE5"/>
<dbReference type="Gene3D" id="3.80.10.10">
    <property type="entry name" value="Ribonuclease Inhibitor"/>
    <property type="match status" value="1"/>
</dbReference>
<gene>
    <name evidence="6" type="ORF">WJX81_006672</name>
</gene>
<dbReference type="SUPFAM" id="SSF52058">
    <property type="entry name" value="L domain-like"/>
    <property type="match status" value="1"/>
</dbReference>
<keyword evidence="3" id="KW-0175">Coiled coil</keyword>
<dbReference type="PANTHER" id="PTHR36074:SF1">
    <property type="entry name" value="ISOPENTENYL-DIPHOSPHATE DELTA-ISOMERASE"/>
    <property type="match status" value="1"/>
</dbReference>
<dbReference type="GO" id="GO:0005930">
    <property type="term" value="C:axoneme"/>
    <property type="evidence" value="ECO:0007669"/>
    <property type="project" value="UniProtKB-SubCell"/>
</dbReference>
<accession>A0AAW1SDE5</accession>
<dbReference type="SMART" id="SM00446">
    <property type="entry name" value="LRRcap"/>
    <property type="match status" value="1"/>
</dbReference>
<evidence type="ECO:0000313" key="6">
    <source>
        <dbReference type="EMBL" id="KAK9844165.1"/>
    </source>
</evidence>